<protein>
    <recommendedName>
        <fullName evidence="3">Retrotransposon gag domain-containing protein</fullName>
    </recommendedName>
</protein>
<gene>
    <name evidence="1" type="ORF">OSB04_011882</name>
</gene>
<evidence type="ECO:0000313" key="1">
    <source>
        <dbReference type="EMBL" id="KAJ9557268.1"/>
    </source>
</evidence>
<sequence>MVQTRHTNDSGAQQTDQIAAQISETLQQMLPGLFDQMKDELVQTLDQRIDAALTARSSGSGSTTQSQSRVVTFKDFMTCQPPFFEGQKDLVACYRWYSAVEGAFRTNGYPAGSKVLFAVNLLRNAGKDWWDLVLKRLSQAQITALTWEEFKVMFNEMSRDLLSRGSKSTPPVLQIGEYPQWRVRMIQFYQQYR</sequence>
<dbReference type="EMBL" id="JARYMX010000003">
    <property type="protein sequence ID" value="KAJ9557268.1"/>
    <property type="molecule type" value="Genomic_DNA"/>
</dbReference>
<organism evidence="1 2">
    <name type="scientific">Centaurea solstitialis</name>
    <name type="common">yellow star-thistle</name>
    <dbReference type="NCBI Taxonomy" id="347529"/>
    <lineage>
        <taxon>Eukaryota</taxon>
        <taxon>Viridiplantae</taxon>
        <taxon>Streptophyta</taxon>
        <taxon>Embryophyta</taxon>
        <taxon>Tracheophyta</taxon>
        <taxon>Spermatophyta</taxon>
        <taxon>Magnoliopsida</taxon>
        <taxon>eudicotyledons</taxon>
        <taxon>Gunneridae</taxon>
        <taxon>Pentapetalae</taxon>
        <taxon>asterids</taxon>
        <taxon>campanulids</taxon>
        <taxon>Asterales</taxon>
        <taxon>Asteraceae</taxon>
        <taxon>Carduoideae</taxon>
        <taxon>Cardueae</taxon>
        <taxon>Centaureinae</taxon>
        <taxon>Centaurea</taxon>
    </lineage>
</organism>
<dbReference type="AlphaFoldDB" id="A0AA38THW0"/>
<name>A0AA38THW0_9ASTR</name>
<evidence type="ECO:0008006" key="3">
    <source>
        <dbReference type="Google" id="ProtNLM"/>
    </source>
</evidence>
<dbReference type="Proteomes" id="UP001172457">
    <property type="component" value="Chromosome 3"/>
</dbReference>
<comment type="caution">
    <text evidence="1">The sequence shown here is derived from an EMBL/GenBank/DDBJ whole genome shotgun (WGS) entry which is preliminary data.</text>
</comment>
<evidence type="ECO:0000313" key="2">
    <source>
        <dbReference type="Proteomes" id="UP001172457"/>
    </source>
</evidence>
<accession>A0AA38THW0</accession>
<proteinExistence type="predicted"/>
<reference evidence="1" key="1">
    <citation type="submission" date="2023-03" db="EMBL/GenBank/DDBJ databases">
        <title>Chromosome-scale reference genome and RAD-based genetic map of yellow starthistle (Centaurea solstitialis) reveal putative structural variation and QTLs associated with invader traits.</title>
        <authorList>
            <person name="Reatini B."/>
            <person name="Cang F.A."/>
            <person name="Jiang Q."/>
            <person name="Mckibben M.T.W."/>
            <person name="Barker M.S."/>
            <person name="Rieseberg L.H."/>
            <person name="Dlugosch K.M."/>
        </authorList>
    </citation>
    <scope>NUCLEOTIDE SEQUENCE</scope>
    <source>
        <strain evidence="1">CAN-66</strain>
        <tissue evidence="1">Leaf</tissue>
    </source>
</reference>
<keyword evidence="2" id="KW-1185">Reference proteome</keyword>